<keyword evidence="3" id="KW-0633">Potassium transport</keyword>
<dbReference type="InterPro" id="IPR013099">
    <property type="entry name" value="K_chnl_dom"/>
</dbReference>
<keyword evidence="8" id="KW-0406">Ion transport</keyword>
<keyword evidence="4 11" id="KW-0812">Transmembrane</keyword>
<keyword evidence="5" id="KW-0631">Potassium channel</keyword>
<dbReference type="GO" id="GO:0005267">
    <property type="term" value="F:potassium channel activity"/>
    <property type="evidence" value="ECO:0007669"/>
    <property type="project" value="UniProtKB-KW"/>
</dbReference>
<protein>
    <recommendedName>
        <fullName evidence="12">Potassium channel domain-containing protein</fullName>
    </recommendedName>
</protein>
<dbReference type="PANTHER" id="PTHR10027">
    <property type="entry name" value="CALCIUM-ACTIVATED POTASSIUM CHANNEL ALPHA CHAIN"/>
    <property type="match status" value="1"/>
</dbReference>
<dbReference type="GO" id="GO:0016020">
    <property type="term" value="C:membrane"/>
    <property type="evidence" value="ECO:0007669"/>
    <property type="project" value="UniProtKB-SubCell"/>
</dbReference>
<keyword evidence="7 11" id="KW-1133">Transmembrane helix</keyword>
<evidence type="ECO:0000313" key="14">
    <source>
        <dbReference type="Proteomes" id="UP000749646"/>
    </source>
</evidence>
<feature type="transmembrane region" description="Helical" evidence="11">
    <location>
        <begin position="90"/>
        <end position="110"/>
    </location>
</feature>
<feature type="transmembrane region" description="Helical" evidence="11">
    <location>
        <begin position="22"/>
        <end position="45"/>
    </location>
</feature>
<feature type="non-terminal residue" evidence="13">
    <location>
        <position position="1"/>
    </location>
</feature>
<evidence type="ECO:0000256" key="8">
    <source>
        <dbReference type="ARBA" id="ARBA00023065"/>
    </source>
</evidence>
<evidence type="ECO:0000256" key="11">
    <source>
        <dbReference type="SAM" id="Phobius"/>
    </source>
</evidence>
<evidence type="ECO:0000256" key="2">
    <source>
        <dbReference type="ARBA" id="ARBA00022448"/>
    </source>
</evidence>
<dbReference type="AlphaFoldDB" id="A0A9P6IQ73"/>
<evidence type="ECO:0000256" key="1">
    <source>
        <dbReference type="ARBA" id="ARBA00004141"/>
    </source>
</evidence>
<dbReference type="SUPFAM" id="SSF81324">
    <property type="entry name" value="Voltage-gated potassium channels"/>
    <property type="match status" value="1"/>
</dbReference>
<evidence type="ECO:0000256" key="9">
    <source>
        <dbReference type="ARBA" id="ARBA00023136"/>
    </source>
</evidence>
<dbReference type="EMBL" id="JAAAHW010009584">
    <property type="protein sequence ID" value="KAF9938687.1"/>
    <property type="molecule type" value="Genomic_DNA"/>
</dbReference>
<evidence type="ECO:0000259" key="12">
    <source>
        <dbReference type="Pfam" id="PF07885"/>
    </source>
</evidence>
<keyword evidence="9 11" id="KW-0472">Membrane</keyword>
<dbReference type="PANTHER" id="PTHR10027:SF10">
    <property type="entry name" value="SLOWPOKE 2, ISOFORM D"/>
    <property type="match status" value="1"/>
</dbReference>
<keyword evidence="2" id="KW-0813">Transport</keyword>
<keyword evidence="6" id="KW-0630">Potassium</keyword>
<dbReference type="Proteomes" id="UP000749646">
    <property type="component" value="Unassembled WGS sequence"/>
</dbReference>
<comment type="subcellular location">
    <subcellularLocation>
        <location evidence="1">Membrane</location>
        <topology evidence="1">Multi-pass membrane protein</topology>
    </subcellularLocation>
</comment>
<evidence type="ECO:0000256" key="7">
    <source>
        <dbReference type="ARBA" id="ARBA00022989"/>
    </source>
</evidence>
<dbReference type="Pfam" id="PF07885">
    <property type="entry name" value="Ion_trans_2"/>
    <property type="match status" value="1"/>
</dbReference>
<keyword evidence="10" id="KW-0407">Ion channel</keyword>
<dbReference type="PRINTS" id="PR00169">
    <property type="entry name" value="KCHANNEL"/>
</dbReference>
<dbReference type="Gene3D" id="1.10.287.70">
    <property type="match status" value="1"/>
</dbReference>
<evidence type="ECO:0000256" key="4">
    <source>
        <dbReference type="ARBA" id="ARBA00022692"/>
    </source>
</evidence>
<proteinExistence type="predicted"/>
<sequence>MSSWNAMSALIRFVFTDSKWEFIFSIQTLLDTVTALPFLLSAAFLPKGQQLYVPYFLRSWSVISRLQRTLSIGVDIGISDQPFDPVKAKLIALVAYFIAILYNGMAAFLYCETNFAPKTGTPHTVWDAFYFILITTSTVGYGDITPKSYEGKIV</sequence>
<organism evidence="13 14">
    <name type="scientific">Modicella reniformis</name>
    <dbReference type="NCBI Taxonomy" id="1440133"/>
    <lineage>
        <taxon>Eukaryota</taxon>
        <taxon>Fungi</taxon>
        <taxon>Fungi incertae sedis</taxon>
        <taxon>Mucoromycota</taxon>
        <taxon>Mortierellomycotina</taxon>
        <taxon>Mortierellomycetes</taxon>
        <taxon>Mortierellales</taxon>
        <taxon>Mortierellaceae</taxon>
        <taxon>Modicella</taxon>
    </lineage>
</organism>
<keyword evidence="14" id="KW-1185">Reference proteome</keyword>
<gene>
    <name evidence="13" type="ORF">BGZ65_012393</name>
</gene>
<accession>A0A9P6IQ73</accession>
<name>A0A9P6IQ73_9FUNG</name>
<evidence type="ECO:0000256" key="6">
    <source>
        <dbReference type="ARBA" id="ARBA00022958"/>
    </source>
</evidence>
<evidence type="ECO:0000256" key="5">
    <source>
        <dbReference type="ARBA" id="ARBA00022826"/>
    </source>
</evidence>
<feature type="domain" description="Potassium channel" evidence="12">
    <location>
        <begin position="99"/>
        <end position="154"/>
    </location>
</feature>
<dbReference type="OrthoDB" id="297496at2759"/>
<reference evidence="13" key="1">
    <citation type="journal article" date="2020" name="Fungal Divers.">
        <title>Resolving the Mortierellaceae phylogeny through synthesis of multi-gene phylogenetics and phylogenomics.</title>
        <authorList>
            <person name="Vandepol N."/>
            <person name="Liber J."/>
            <person name="Desiro A."/>
            <person name="Na H."/>
            <person name="Kennedy M."/>
            <person name="Barry K."/>
            <person name="Grigoriev I.V."/>
            <person name="Miller A.N."/>
            <person name="O'Donnell K."/>
            <person name="Stajich J.E."/>
            <person name="Bonito G."/>
        </authorList>
    </citation>
    <scope>NUCLEOTIDE SEQUENCE</scope>
    <source>
        <strain evidence="13">MES-2147</strain>
    </source>
</reference>
<dbReference type="InterPro" id="IPR047871">
    <property type="entry name" value="K_chnl_Slo-like"/>
</dbReference>
<comment type="caution">
    <text evidence="13">The sequence shown here is derived from an EMBL/GenBank/DDBJ whole genome shotgun (WGS) entry which is preliminary data.</text>
</comment>
<evidence type="ECO:0000256" key="10">
    <source>
        <dbReference type="ARBA" id="ARBA00023303"/>
    </source>
</evidence>
<evidence type="ECO:0000313" key="13">
    <source>
        <dbReference type="EMBL" id="KAF9938687.1"/>
    </source>
</evidence>
<evidence type="ECO:0000256" key="3">
    <source>
        <dbReference type="ARBA" id="ARBA00022538"/>
    </source>
</evidence>